<dbReference type="EMBL" id="BMOD01000053">
    <property type="protein sequence ID" value="GGJ59629.1"/>
    <property type="molecule type" value="Genomic_DNA"/>
</dbReference>
<keyword evidence="1" id="KW-0732">Signal</keyword>
<dbReference type="PROSITE" id="PS51257">
    <property type="entry name" value="PROKAR_LIPOPROTEIN"/>
    <property type="match status" value="1"/>
</dbReference>
<keyword evidence="3" id="KW-1185">Reference proteome</keyword>
<feature type="chain" id="PRO_5045830219" description="Lipoprotein" evidence="1">
    <location>
        <begin position="19"/>
        <end position="151"/>
    </location>
</feature>
<gene>
    <name evidence="2" type="ORF">GCM10008938_52230</name>
</gene>
<feature type="signal peptide" evidence="1">
    <location>
        <begin position="1"/>
        <end position="18"/>
    </location>
</feature>
<reference evidence="3" key="1">
    <citation type="journal article" date="2019" name="Int. J. Syst. Evol. Microbiol.">
        <title>The Global Catalogue of Microorganisms (GCM) 10K type strain sequencing project: providing services to taxonomists for standard genome sequencing and annotation.</title>
        <authorList>
            <consortium name="The Broad Institute Genomics Platform"/>
            <consortium name="The Broad Institute Genome Sequencing Center for Infectious Disease"/>
            <person name="Wu L."/>
            <person name="Ma J."/>
        </authorList>
    </citation>
    <scope>NUCLEOTIDE SEQUENCE [LARGE SCALE GENOMIC DNA]</scope>
    <source>
        <strain evidence="3">JCM 14370</strain>
    </source>
</reference>
<name>A0ABQ2DLW3_9DEIO</name>
<protein>
    <recommendedName>
        <fullName evidence="4">Lipoprotein</fullName>
    </recommendedName>
</protein>
<evidence type="ECO:0000256" key="1">
    <source>
        <dbReference type="SAM" id="SignalP"/>
    </source>
</evidence>
<comment type="caution">
    <text evidence="2">The sequence shown here is derived from an EMBL/GenBank/DDBJ whole genome shotgun (WGS) entry which is preliminary data.</text>
</comment>
<dbReference type="Proteomes" id="UP000632222">
    <property type="component" value="Unassembled WGS sequence"/>
</dbReference>
<dbReference type="RefSeq" id="WP_189009482.1">
    <property type="nucleotide sequence ID" value="NZ_BMOD01000053.1"/>
</dbReference>
<sequence length="151" mass="16514">MKHLLKAVVLLAVLTACAPSVTQPDEEAPPVTALDAGMAQQLQEAFSEIFTDAGIVIQQKSAFKYAGLSATGFTALINLYYKNHPGFCPVVDGFYISESRPNTYMTLTAKGNKVSAFVYDQSEKPFVTYAYLEGESRQVLETRSCDNDQAK</sequence>
<evidence type="ECO:0000313" key="3">
    <source>
        <dbReference type="Proteomes" id="UP000632222"/>
    </source>
</evidence>
<evidence type="ECO:0000313" key="2">
    <source>
        <dbReference type="EMBL" id="GGJ59629.1"/>
    </source>
</evidence>
<organism evidence="2 3">
    <name type="scientific">Deinococcus roseus</name>
    <dbReference type="NCBI Taxonomy" id="392414"/>
    <lineage>
        <taxon>Bacteria</taxon>
        <taxon>Thermotogati</taxon>
        <taxon>Deinococcota</taxon>
        <taxon>Deinococci</taxon>
        <taxon>Deinococcales</taxon>
        <taxon>Deinococcaceae</taxon>
        <taxon>Deinococcus</taxon>
    </lineage>
</organism>
<proteinExistence type="predicted"/>
<evidence type="ECO:0008006" key="4">
    <source>
        <dbReference type="Google" id="ProtNLM"/>
    </source>
</evidence>
<accession>A0ABQ2DLW3</accession>